<name>A0A0P1BCJ9_9BASI</name>
<keyword evidence="3" id="KW-1185">Reference proteome</keyword>
<dbReference type="AlphaFoldDB" id="A0A0P1BCJ9"/>
<evidence type="ECO:0000313" key="3">
    <source>
        <dbReference type="Proteomes" id="UP000054845"/>
    </source>
</evidence>
<protein>
    <submittedName>
        <fullName evidence="2">Uncharacterized protein</fullName>
    </submittedName>
</protein>
<proteinExistence type="predicted"/>
<sequence>MSDENPEFKEPHKANPGKGFAGRAQSHEDDYVRRHEQELKKLRDRNEQLEKDLAEAKAKK</sequence>
<feature type="compositionally biased region" description="Basic and acidic residues" evidence="1">
    <location>
        <begin position="1"/>
        <end position="13"/>
    </location>
</feature>
<organism evidence="2 3">
    <name type="scientific">Ceraceosorus bombacis</name>
    <dbReference type="NCBI Taxonomy" id="401625"/>
    <lineage>
        <taxon>Eukaryota</taxon>
        <taxon>Fungi</taxon>
        <taxon>Dikarya</taxon>
        <taxon>Basidiomycota</taxon>
        <taxon>Ustilaginomycotina</taxon>
        <taxon>Exobasidiomycetes</taxon>
        <taxon>Ceraceosorales</taxon>
        <taxon>Ceraceosoraceae</taxon>
        <taxon>Ceraceosorus</taxon>
    </lineage>
</organism>
<evidence type="ECO:0000313" key="2">
    <source>
        <dbReference type="EMBL" id="CEH13037.1"/>
    </source>
</evidence>
<evidence type="ECO:0000256" key="1">
    <source>
        <dbReference type="SAM" id="MobiDB-lite"/>
    </source>
</evidence>
<feature type="compositionally biased region" description="Basic and acidic residues" evidence="1">
    <location>
        <begin position="25"/>
        <end position="60"/>
    </location>
</feature>
<dbReference type="EMBL" id="CCYA01000192">
    <property type="protein sequence ID" value="CEH13037.1"/>
    <property type="molecule type" value="Genomic_DNA"/>
</dbReference>
<dbReference type="Proteomes" id="UP000054845">
    <property type="component" value="Unassembled WGS sequence"/>
</dbReference>
<feature type="region of interest" description="Disordered" evidence="1">
    <location>
        <begin position="1"/>
        <end position="60"/>
    </location>
</feature>
<accession>A0A0P1BCJ9</accession>
<reference evidence="2 3" key="1">
    <citation type="submission" date="2014-09" db="EMBL/GenBank/DDBJ databases">
        <authorList>
            <person name="Magalhaes I.L.F."/>
            <person name="Oliveira U."/>
            <person name="Santos F.R."/>
            <person name="Vidigal T.H.D.A."/>
            <person name="Brescovit A.D."/>
            <person name="Santos A.J."/>
        </authorList>
    </citation>
    <scope>NUCLEOTIDE SEQUENCE [LARGE SCALE GENOMIC DNA]</scope>
</reference>